<evidence type="ECO:0000313" key="4">
    <source>
        <dbReference type="Proteomes" id="UP000245771"/>
    </source>
</evidence>
<feature type="compositionally biased region" description="Polar residues" evidence="1">
    <location>
        <begin position="177"/>
        <end position="192"/>
    </location>
</feature>
<dbReference type="InParanoid" id="A0A316VBK5"/>
<organism evidence="3 4">
    <name type="scientific">Meira miltonrushii</name>
    <dbReference type="NCBI Taxonomy" id="1280837"/>
    <lineage>
        <taxon>Eukaryota</taxon>
        <taxon>Fungi</taxon>
        <taxon>Dikarya</taxon>
        <taxon>Basidiomycota</taxon>
        <taxon>Ustilaginomycotina</taxon>
        <taxon>Exobasidiomycetes</taxon>
        <taxon>Exobasidiales</taxon>
        <taxon>Brachybasidiaceae</taxon>
        <taxon>Meira</taxon>
    </lineage>
</organism>
<dbReference type="Proteomes" id="UP000245771">
    <property type="component" value="Unassembled WGS sequence"/>
</dbReference>
<feature type="compositionally biased region" description="Basic and acidic residues" evidence="1">
    <location>
        <begin position="310"/>
        <end position="321"/>
    </location>
</feature>
<name>A0A316VBK5_9BASI</name>
<sequence>MTRTLPFAVAIKILYEMLILHLIFLLSFLMLTKSEDDSSGSKTDETTAKKGISQVKEDALSWGAKKMRTARYEVSEANAKNVQLHPTGNPHEQSKRCDICRPHCPHWKSLSRSKRNTEGVRWHKKNQTKEQKIAYDARQRVIKKEWYANLTKVQKEEIRNRGVRLVIGTSAPKDQSIDYSLATQSDSRSLPSLPQDVEGPISLPVGWPQKKQRSKRFEISESTSPSSSSHESDGGSWNMTKELAKHKPKVDSKKQGKSCSIHRPGCDHWDDLDRTEKNKNAKRWQFFNMSKAEKENFRTRRREKYAMAGDEAKAARIERQRSQRSKKFLSMTKQEHEAFRITRNEYRRQLRLRKHLLYARIGGPVRKMKPRLKRG</sequence>
<dbReference type="AlphaFoldDB" id="A0A316VBK5"/>
<feature type="chain" id="PRO_5016377800" evidence="2">
    <location>
        <begin position="35"/>
        <end position="375"/>
    </location>
</feature>
<evidence type="ECO:0000256" key="1">
    <source>
        <dbReference type="SAM" id="MobiDB-lite"/>
    </source>
</evidence>
<feature type="region of interest" description="Disordered" evidence="1">
    <location>
        <begin position="177"/>
        <end position="273"/>
    </location>
</feature>
<dbReference type="RefSeq" id="XP_025353935.1">
    <property type="nucleotide sequence ID" value="XM_025497818.1"/>
</dbReference>
<dbReference type="EMBL" id="KZ819604">
    <property type="protein sequence ID" value="PWN33633.1"/>
    <property type="molecule type" value="Genomic_DNA"/>
</dbReference>
<proteinExistence type="predicted"/>
<accession>A0A316VBK5</accession>
<protein>
    <submittedName>
        <fullName evidence="3">Uncharacterized protein</fullName>
    </submittedName>
</protein>
<feature type="compositionally biased region" description="Basic and acidic residues" evidence="1">
    <location>
        <begin position="242"/>
        <end position="254"/>
    </location>
</feature>
<evidence type="ECO:0000256" key="2">
    <source>
        <dbReference type="SAM" id="SignalP"/>
    </source>
</evidence>
<dbReference type="GeneID" id="37019599"/>
<gene>
    <name evidence="3" type="ORF">FA14DRAFT_156321</name>
</gene>
<reference evidence="3 4" key="1">
    <citation type="journal article" date="2018" name="Mol. Biol. Evol.">
        <title>Broad Genomic Sampling Reveals a Smut Pathogenic Ancestry of the Fungal Clade Ustilaginomycotina.</title>
        <authorList>
            <person name="Kijpornyongpan T."/>
            <person name="Mondo S.J."/>
            <person name="Barry K."/>
            <person name="Sandor L."/>
            <person name="Lee J."/>
            <person name="Lipzen A."/>
            <person name="Pangilinan J."/>
            <person name="LaButti K."/>
            <person name="Hainaut M."/>
            <person name="Henrissat B."/>
            <person name="Grigoriev I.V."/>
            <person name="Spatafora J.W."/>
            <person name="Aime M.C."/>
        </authorList>
    </citation>
    <scope>NUCLEOTIDE SEQUENCE [LARGE SCALE GENOMIC DNA]</scope>
    <source>
        <strain evidence="3 4">MCA 3882</strain>
    </source>
</reference>
<feature type="region of interest" description="Disordered" evidence="1">
    <location>
        <begin position="307"/>
        <end position="331"/>
    </location>
</feature>
<feature type="compositionally biased region" description="Low complexity" evidence="1">
    <location>
        <begin position="220"/>
        <end position="229"/>
    </location>
</feature>
<keyword evidence="4" id="KW-1185">Reference proteome</keyword>
<feature type="compositionally biased region" description="Basic and acidic residues" evidence="1">
    <location>
        <begin position="264"/>
        <end position="273"/>
    </location>
</feature>
<feature type="signal peptide" evidence="2">
    <location>
        <begin position="1"/>
        <end position="34"/>
    </location>
</feature>
<keyword evidence="2" id="KW-0732">Signal</keyword>
<evidence type="ECO:0000313" key="3">
    <source>
        <dbReference type="EMBL" id="PWN33633.1"/>
    </source>
</evidence>